<evidence type="ECO:0000313" key="10">
    <source>
        <dbReference type="EMBL" id="MBE9255199.1"/>
    </source>
</evidence>
<dbReference type="HAMAP" id="MF_00396">
    <property type="entry name" value="Cytb6_f_PetM"/>
    <property type="match status" value="1"/>
</dbReference>
<organism evidence="10 11">
    <name type="scientific">Synechocystis salina LEGE 00031</name>
    <dbReference type="NCBI Taxonomy" id="1828736"/>
    <lineage>
        <taxon>Bacteria</taxon>
        <taxon>Bacillati</taxon>
        <taxon>Cyanobacteriota</taxon>
        <taxon>Cyanophyceae</taxon>
        <taxon>Synechococcales</taxon>
        <taxon>Merismopediaceae</taxon>
        <taxon>Synechocystis</taxon>
    </lineage>
</organism>
<evidence type="ECO:0000256" key="5">
    <source>
        <dbReference type="ARBA" id="ARBA00022982"/>
    </source>
</evidence>
<name>A0ABR9VV25_9SYNC</name>
<evidence type="ECO:0000313" key="11">
    <source>
        <dbReference type="Proteomes" id="UP000658720"/>
    </source>
</evidence>
<keyword evidence="3 8" id="KW-0602">Photosynthesis</keyword>
<keyword evidence="2 8" id="KW-0813">Transport</keyword>
<keyword evidence="7 8" id="KW-0472">Membrane</keyword>
<comment type="subunit">
    <text evidence="8">The 4 large subunits of the cytochrome b6-f complex are cytochrome b6, subunit IV (17 kDa polypeptide, PetD), cytochrome f and the Rieske protein, while the 4 small subunits are PetG, PetL, PetM and PetN. The complex functions as a dimer.</text>
</comment>
<evidence type="ECO:0000256" key="3">
    <source>
        <dbReference type="ARBA" id="ARBA00022531"/>
    </source>
</evidence>
<accession>A0ABR9VV25</accession>
<evidence type="ECO:0000256" key="6">
    <source>
        <dbReference type="ARBA" id="ARBA00022989"/>
    </source>
</evidence>
<evidence type="ECO:0000256" key="7">
    <source>
        <dbReference type="ARBA" id="ARBA00023136"/>
    </source>
</evidence>
<dbReference type="Proteomes" id="UP000658720">
    <property type="component" value="Unassembled WGS sequence"/>
</dbReference>
<dbReference type="InterPro" id="IPR012595">
    <property type="entry name" value="PetM_cyt_b6/f_cplx_su7"/>
</dbReference>
<reference evidence="10 11" key="1">
    <citation type="submission" date="2020-10" db="EMBL/GenBank/DDBJ databases">
        <authorList>
            <person name="Castelo-Branco R."/>
            <person name="Eusebio N."/>
            <person name="Adriana R."/>
            <person name="Vieira A."/>
            <person name="Brugerolle De Fraissinette N."/>
            <person name="Rezende De Castro R."/>
            <person name="Schneider M.P."/>
            <person name="Vasconcelos V."/>
            <person name="Leao P.N."/>
        </authorList>
    </citation>
    <scope>NUCLEOTIDE SEQUENCE [LARGE SCALE GENOMIC DNA]</scope>
    <source>
        <strain evidence="10 11">LEGE 00031</strain>
    </source>
</reference>
<comment type="caution">
    <text evidence="10">The sequence shown here is derived from an EMBL/GenBank/DDBJ whole genome shotgun (WGS) entry which is preliminary data.</text>
</comment>
<keyword evidence="5 8" id="KW-0249">Electron transport</keyword>
<proteinExistence type="inferred from homology"/>
<keyword evidence="11" id="KW-1185">Reference proteome</keyword>
<sequence>MTAESMLANGAFIMIGLTLLGVAWGFVIIKLQGSEE</sequence>
<dbReference type="EMBL" id="JADEVV010000052">
    <property type="protein sequence ID" value="MBE9255199.1"/>
    <property type="molecule type" value="Genomic_DNA"/>
</dbReference>
<evidence type="ECO:0000256" key="9">
    <source>
        <dbReference type="SAM" id="Phobius"/>
    </source>
</evidence>
<comment type="function">
    <text evidence="8">Component of the cytochrome b6-f complex, which mediates electron transfer between photosystem II (PSII) and photosystem I (PSI), cyclic electron flow around PSI, and state transitions.</text>
</comment>
<dbReference type="SUPFAM" id="SSF103441">
    <property type="entry name" value="PetM subunit of the cytochrome b6f complex"/>
    <property type="match status" value="1"/>
</dbReference>
<feature type="transmembrane region" description="Helical" evidence="9">
    <location>
        <begin position="6"/>
        <end position="29"/>
    </location>
</feature>
<dbReference type="Pfam" id="PF08041">
    <property type="entry name" value="PetM"/>
    <property type="match status" value="1"/>
</dbReference>
<comment type="similarity">
    <text evidence="8">Belongs to the PetM family.</text>
</comment>
<protein>
    <recommendedName>
        <fullName evidence="8">Cytochrome b6-f complex subunit 7</fullName>
    </recommendedName>
    <alternativeName>
        <fullName evidence="8">Cytochrome b6-f complex subunit PetM</fullName>
    </alternativeName>
    <alternativeName>
        <fullName evidence="8">Cytochrome b6-f complex subunit VII</fullName>
    </alternativeName>
</protein>
<evidence type="ECO:0000256" key="2">
    <source>
        <dbReference type="ARBA" id="ARBA00022448"/>
    </source>
</evidence>
<keyword evidence="8" id="KW-0793">Thylakoid</keyword>
<evidence type="ECO:0000256" key="1">
    <source>
        <dbReference type="ARBA" id="ARBA00004167"/>
    </source>
</evidence>
<gene>
    <name evidence="8" type="primary">petM</name>
    <name evidence="10" type="ORF">IQ217_15405</name>
</gene>
<evidence type="ECO:0000256" key="4">
    <source>
        <dbReference type="ARBA" id="ARBA00022692"/>
    </source>
</evidence>
<comment type="subcellular location">
    <subcellularLocation>
        <location evidence="8">Cellular thylakoid membrane</location>
        <topology evidence="8">Single-pass membrane protein</topology>
    </subcellularLocation>
    <subcellularLocation>
        <location evidence="1">Membrane</location>
        <topology evidence="1">Single-pass membrane protein</topology>
    </subcellularLocation>
</comment>
<evidence type="ECO:0000256" key="8">
    <source>
        <dbReference type="HAMAP-Rule" id="MF_00396"/>
    </source>
</evidence>
<keyword evidence="6 8" id="KW-1133">Transmembrane helix</keyword>
<dbReference type="RefSeq" id="WP_190598358.1">
    <property type="nucleotide sequence ID" value="NZ_JADEVV010000052.1"/>
</dbReference>
<keyword evidence="4 8" id="KW-0812">Transmembrane</keyword>